<dbReference type="STRING" id="1169540.A0A0G4EBZ0"/>
<dbReference type="Pfam" id="PF02902">
    <property type="entry name" value="Peptidase_C48"/>
    <property type="match status" value="1"/>
</dbReference>
<evidence type="ECO:0000256" key="1">
    <source>
        <dbReference type="ARBA" id="ARBA00005234"/>
    </source>
</evidence>
<dbReference type="VEuPathDB" id="CryptoDB:Vbra_20136"/>
<gene>
    <name evidence="5" type="ORF">Vbra_20136</name>
</gene>
<dbReference type="Proteomes" id="UP000041254">
    <property type="component" value="Unassembled WGS sequence"/>
</dbReference>
<dbReference type="InterPro" id="IPR003653">
    <property type="entry name" value="Peptidase_C48_C"/>
</dbReference>
<dbReference type="PhylomeDB" id="A0A0G4EBZ0"/>
<dbReference type="Gene3D" id="3.30.310.130">
    <property type="entry name" value="Ubiquitin-related"/>
    <property type="match status" value="1"/>
</dbReference>
<proteinExistence type="inferred from homology"/>
<comment type="similarity">
    <text evidence="1">Belongs to the peptidase C48 family.</text>
</comment>
<keyword evidence="2" id="KW-0645">Protease</keyword>
<dbReference type="PROSITE" id="PS50600">
    <property type="entry name" value="ULP_PROTEASE"/>
    <property type="match status" value="1"/>
</dbReference>
<dbReference type="InParanoid" id="A0A0G4EBZ0"/>
<dbReference type="SUPFAM" id="SSF54001">
    <property type="entry name" value="Cysteine proteinases"/>
    <property type="match status" value="1"/>
</dbReference>
<accession>A0A0G4EBZ0</accession>
<dbReference type="EMBL" id="CDMY01000113">
    <property type="protein sequence ID" value="CEL92829.1"/>
    <property type="molecule type" value="Genomic_DNA"/>
</dbReference>
<name>A0A0G4EBZ0_VITBC</name>
<dbReference type="AlphaFoldDB" id="A0A0G4EBZ0"/>
<evidence type="ECO:0000259" key="4">
    <source>
        <dbReference type="PROSITE" id="PS50600"/>
    </source>
</evidence>
<reference evidence="5 6" key="1">
    <citation type="submission" date="2014-11" db="EMBL/GenBank/DDBJ databases">
        <authorList>
            <person name="Zhu J."/>
            <person name="Qi W."/>
            <person name="Song R."/>
        </authorList>
    </citation>
    <scope>NUCLEOTIDE SEQUENCE [LARGE SCALE GENOMIC DNA]</scope>
</reference>
<keyword evidence="3" id="KW-0378">Hydrolase</keyword>
<keyword evidence="6" id="KW-1185">Reference proteome</keyword>
<feature type="domain" description="Ubiquitin-like protease family profile" evidence="4">
    <location>
        <begin position="1"/>
        <end position="106"/>
    </location>
</feature>
<evidence type="ECO:0000313" key="5">
    <source>
        <dbReference type="EMBL" id="CEL92829.1"/>
    </source>
</evidence>
<dbReference type="InterPro" id="IPR038765">
    <property type="entry name" value="Papain-like_cys_pep_sf"/>
</dbReference>
<evidence type="ECO:0000256" key="3">
    <source>
        <dbReference type="ARBA" id="ARBA00022801"/>
    </source>
</evidence>
<sequence length="220" mass="25138">MPSTFFWPKVVRVMPGGYQYDYSAVRRWSSQANVNVFDLDYLMVPLHDGYLTSAGFAGTHWTLGLMDFRRKRIRVLDSLGGGGTNWSKEINATLCQYIARYLQDEHADNSSVRCRTSHSRARKTRPLKEINCERSGSYAIYATGQRDLDQAVLITRARRLLALSIMRGELPITDRGAEMAAGEFRQRAPLFKRESRELSEALDHARASIIKLEQRQCSEK</sequence>
<dbReference type="GO" id="GO:0006508">
    <property type="term" value="P:proteolysis"/>
    <property type="evidence" value="ECO:0007669"/>
    <property type="project" value="UniProtKB-KW"/>
</dbReference>
<dbReference type="GO" id="GO:0008234">
    <property type="term" value="F:cysteine-type peptidase activity"/>
    <property type="evidence" value="ECO:0007669"/>
    <property type="project" value="InterPro"/>
</dbReference>
<evidence type="ECO:0000313" key="6">
    <source>
        <dbReference type="Proteomes" id="UP000041254"/>
    </source>
</evidence>
<dbReference type="OrthoDB" id="198735at2759"/>
<protein>
    <recommendedName>
        <fullName evidence="4">Ubiquitin-like protease family profile domain-containing protein</fullName>
    </recommendedName>
</protein>
<evidence type="ECO:0000256" key="2">
    <source>
        <dbReference type="ARBA" id="ARBA00022670"/>
    </source>
</evidence>
<organism evidence="5 6">
    <name type="scientific">Vitrella brassicaformis (strain CCMP3155)</name>
    <dbReference type="NCBI Taxonomy" id="1169540"/>
    <lineage>
        <taxon>Eukaryota</taxon>
        <taxon>Sar</taxon>
        <taxon>Alveolata</taxon>
        <taxon>Colpodellida</taxon>
        <taxon>Vitrellaceae</taxon>
        <taxon>Vitrella</taxon>
    </lineage>
</organism>